<feature type="domain" description="Sodium/calcium exchanger membrane region" evidence="6">
    <location>
        <begin position="7"/>
        <end position="146"/>
    </location>
</feature>
<dbReference type="EMBL" id="CP000743">
    <property type="protein sequence ID" value="ABR56299.1"/>
    <property type="molecule type" value="Genomic_DNA"/>
</dbReference>
<evidence type="ECO:0000256" key="1">
    <source>
        <dbReference type="ARBA" id="ARBA00004141"/>
    </source>
</evidence>
<feature type="transmembrane region" description="Helical" evidence="5">
    <location>
        <begin position="312"/>
        <end position="329"/>
    </location>
</feature>
<dbReference type="eggNOG" id="arCOG02881">
    <property type="taxonomic scope" value="Archaea"/>
</dbReference>
<keyword evidence="2 5" id="KW-0812">Transmembrane</keyword>
<comment type="subcellular location">
    <subcellularLocation>
        <location evidence="1">Membrane</location>
        <topology evidence="1">Multi-pass membrane protein</topology>
    </subcellularLocation>
</comment>
<evidence type="ECO:0000256" key="5">
    <source>
        <dbReference type="SAM" id="Phobius"/>
    </source>
</evidence>
<dbReference type="GO" id="GO:0005262">
    <property type="term" value="F:calcium channel activity"/>
    <property type="evidence" value="ECO:0007669"/>
    <property type="project" value="TreeGrafter"/>
</dbReference>
<keyword evidence="4 5" id="KW-0472">Membrane</keyword>
<accession>A6UUX7</accession>
<dbReference type="STRING" id="419665.Maeo_0716"/>
<dbReference type="Gene3D" id="1.20.1420.30">
    <property type="entry name" value="NCX, central ion-binding region"/>
    <property type="match status" value="1"/>
</dbReference>
<dbReference type="PANTHER" id="PTHR10846:SF8">
    <property type="entry name" value="INNER MEMBRANE PROTEIN YRBG"/>
    <property type="match status" value="1"/>
</dbReference>
<proteinExistence type="predicted"/>
<evidence type="ECO:0000256" key="3">
    <source>
        <dbReference type="ARBA" id="ARBA00022989"/>
    </source>
</evidence>
<name>A6UUX7_META3</name>
<evidence type="ECO:0000256" key="2">
    <source>
        <dbReference type="ARBA" id="ARBA00022692"/>
    </source>
</evidence>
<reference evidence="7" key="1">
    <citation type="submission" date="2007-06" db="EMBL/GenBank/DDBJ databases">
        <title>Complete sequence of Methanococcus aeolicus Nankai-3.</title>
        <authorList>
            <consortium name="US DOE Joint Genome Institute"/>
            <person name="Copeland A."/>
            <person name="Lucas S."/>
            <person name="Lapidus A."/>
            <person name="Barry K."/>
            <person name="Glavina del Rio T."/>
            <person name="Dalin E."/>
            <person name="Tice H."/>
            <person name="Pitluck S."/>
            <person name="Chain P."/>
            <person name="Malfatti S."/>
            <person name="Shin M."/>
            <person name="Vergez L."/>
            <person name="Schmutz J."/>
            <person name="Larimer F."/>
            <person name="Land M."/>
            <person name="Hauser L."/>
            <person name="Kyrpides N."/>
            <person name="Lykidis A."/>
            <person name="Sieprawska-Lupa M."/>
            <person name="Whitman W.B."/>
            <person name="Richardson P."/>
        </authorList>
    </citation>
    <scope>NUCLEOTIDE SEQUENCE [LARGE SCALE GENOMIC DNA]</scope>
    <source>
        <strain evidence="7">Nankai-3</strain>
    </source>
</reference>
<dbReference type="Proteomes" id="UP000001106">
    <property type="component" value="Chromosome"/>
</dbReference>
<feature type="transmembrane region" description="Helical" evidence="5">
    <location>
        <begin position="230"/>
        <end position="252"/>
    </location>
</feature>
<evidence type="ECO:0000256" key="4">
    <source>
        <dbReference type="ARBA" id="ARBA00023136"/>
    </source>
</evidence>
<keyword evidence="3 5" id="KW-1133">Transmembrane helix</keyword>
<dbReference type="GO" id="GO:0008273">
    <property type="term" value="F:calcium, potassium:sodium antiporter activity"/>
    <property type="evidence" value="ECO:0007669"/>
    <property type="project" value="TreeGrafter"/>
</dbReference>
<feature type="transmembrane region" description="Helical" evidence="5">
    <location>
        <begin position="77"/>
        <end position="99"/>
    </location>
</feature>
<protein>
    <submittedName>
        <fullName evidence="7">Na+/Ca+ antiporter, CaCA family</fullName>
    </submittedName>
</protein>
<evidence type="ECO:0000313" key="8">
    <source>
        <dbReference type="Proteomes" id="UP000001106"/>
    </source>
</evidence>
<dbReference type="InterPro" id="IPR044880">
    <property type="entry name" value="NCX_ion-bd_dom_sf"/>
</dbReference>
<feature type="transmembrane region" description="Helical" evidence="5">
    <location>
        <begin position="38"/>
        <end position="65"/>
    </location>
</feature>
<dbReference type="InterPro" id="IPR004481">
    <property type="entry name" value="K/Na/Ca-exchanger"/>
</dbReference>
<evidence type="ECO:0000259" key="6">
    <source>
        <dbReference type="Pfam" id="PF01699"/>
    </source>
</evidence>
<sequence length="330" mass="35458">MVEILFSVFILLLGLALLNYGSDWFVVGSSKVAKHLNVSNFVIGATVVAFGTSLPEIITSVYASYIGSTGIAVGNSLGSNIANVGLILGLSALIAPIYIRKENILKNGYIYLLFTIIAFILGYDGFNSIDGILLFIMLISYITYTIKKGGCCEEMGENNGSIVKSVLFTILGLLAVIVGSSLFVSGAKDIALFLGISDKIIGFTLVAFGTSLPELVVSITAVKRKLGDMVIGNIIGSNIANIGGALALASIISPLPKVPFEMTVNLLLTSLMVLFMSKHILEFIKKNKDKIHNKKDNNDNETIYSKINRIDGTILILIYLGFILFISNIL</sequence>
<feature type="domain" description="Sodium/calcium exchanger membrane region" evidence="6">
    <location>
        <begin position="165"/>
        <end position="326"/>
    </location>
</feature>
<dbReference type="InterPro" id="IPR004837">
    <property type="entry name" value="NaCa_Exmemb"/>
</dbReference>
<feature type="transmembrane region" description="Helical" evidence="5">
    <location>
        <begin position="108"/>
        <end position="123"/>
    </location>
</feature>
<organism evidence="7 8">
    <name type="scientific">Methanococcus aeolicus (strain ATCC BAA-1280 / DSM 17508 / OCM 812 / Nankai-3)</name>
    <dbReference type="NCBI Taxonomy" id="419665"/>
    <lineage>
        <taxon>Archaea</taxon>
        <taxon>Methanobacteriati</taxon>
        <taxon>Methanobacteriota</taxon>
        <taxon>Methanomada group</taxon>
        <taxon>Methanococci</taxon>
        <taxon>Methanococcales</taxon>
        <taxon>Methanococcaceae</taxon>
        <taxon>Methanococcus</taxon>
    </lineage>
</organism>
<dbReference type="GO" id="GO:0005886">
    <property type="term" value="C:plasma membrane"/>
    <property type="evidence" value="ECO:0007669"/>
    <property type="project" value="TreeGrafter"/>
</dbReference>
<evidence type="ECO:0000313" key="7">
    <source>
        <dbReference type="EMBL" id="ABR56299.1"/>
    </source>
</evidence>
<dbReference type="OrthoDB" id="142185at2157"/>
<dbReference type="KEGG" id="mae:Maeo_0716"/>
<dbReference type="Pfam" id="PF01699">
    <property type="entry name" value="Na_Ca_ex"/>
    <property type="match status" value="2"/>
</dbReference>
<dbReference type="GO" id="GO:0006874">
    <property type="term" value="P:intracellular calcium ion homeostasis"/>
    <property type="evidence" value="ECO:0007669"/>
    <property type="project" value="TreeGrafter"/>
</dbReference>
<dbReference type="GeneID" id="5327628"/>
<feature type="transmembrane region" description="Helical" evidence="5">
    <location>
        <begin position="6"/>
        <end position="26"/>
    </location>
</feature>
<feature type="transmembrane region" description="Helical" evidence="5">
    <location>
        <begin position="166"/>
        <end position="184"/>
    </location>
</feature>
<keyword evidence="8" id="KW-1185">Reference proteome</keyword>
<gene>
    <name evidence="7" type="ordered locus">Maeo_0716</name>
</gene>
<feature type="transmembrane region" description="Helical" evidence="5">
    <location>
        <begin position="264"/>
        <end position="284"/>
    </location>
</feature>
<dbReference type="NCBIfam" id="TIGR00367">
    <property type="entry name" value="calcium/sodium antiporter"/>
    <property type="match status" value="1"/>
</dbReference>
<dbReference type="PANTHER" id="PTHR10846">
    <property type="entry name" value="SODIUM/POTASSIUM/CALCIUM EXCHANGER"/>
    <property type="match status" value="1"/>
</dbReference>
<dbReference type="HOGENOM" id="CLU_007948_0_1_2"/>
<dbReference type="AlphaFoldDB" id="A6UUX7"/>
<dbReference type="RefSeq" id="WP_011973431.1">
    <property type="nucleotide sequence ID" value="NC_009635.1"/>
</dbReference>